<gene>
    <name evidence="7" type="primary">yofA_2</name>
    <name evidence="7" type="ORF">GJW-30_1_02453</name>
</gene>
<dbReference type="PRINTS" id="PR00039">
    <property type="entry name" value="HTHLYSR"/>
</dbReference>
<evidence type="ECO:0000256" key="5">
    <source>
        <dbReference type="ARBA" id="ARBA00023163"/>
    </source>
</evidence>
<dbReference type="InterPro" id="IPR005119">
    <property type="entry name" value="LysR_subst-bd"/>
</dbReference>
<organism evidence="7 8">
    <name type="scientific">Variibacter gotjawalensis</name>
    <dbReference type="NCBI Taxonomy" id="1333996"/>
    <lineage>
        <taxon>Bacteria</taxon>
        <taxon>Pseudomonadati</taxon>
        <taxon>Pseudomonadota</taxon>
        <taxon>Alphaproteobacteria</taxon>
        <taxon>Hyphomicrobiales</taxon>
        <taxon>Nitrobacteraceae</taxon>
        <taxon>Variibacter</taxon>
    </lineage>
</organism>
<dbReference type="CDD" id="cd05466">
    <property type="entry name" value="PBP2_LTTR_substrate"/>
    <property type="match status" value="1"/>
</dbReference>
<dbReference type="InterPro" id="IPR036390">
    <property type="entry name" value="WH_DNA-bd_sf"/>
</dbReference>
<dbReference type="KEGG" id="vgo:GJW-30_1_02453"/>
<dbReference type="SUPFAM" id="SSF53850">
    <property type="entry name" value="Periplasmic binding protein-like II"/>
    <property type="match status" value="1"/>
</dbReference>
<dbReference type="AlphaFoldDB" id="A0A0S3PVP6"/>
<accession>A0A0S3PVP6</accession>
<evidence type="ECO:0000313" key="8">
    <source>
        <dbReference type="Proteomes" id="UP000236884"/>
    </source>
</evidence>
<dbReference type="EMBL" id="AP014946">
    <property type="protein sequence ID" value="BAT59918.1"/>
    <property type="molecule type" value="Genomic_DNA"/>
</dbReference>
<keyword evidence="8" id="KW-1185">Reference proteome</keyword>
<evidence type="ECO:0000256" key="1">
    <source>
        <dbReference type="ARBA" id="ARBA00003502"/>
    </source>
</evidence>
<name>A0A0S3PVP6_9BRAD</name>
<dbReference type="SUPFAM" id="SSF46785">
    <property type="entry name" value="Winged helix' DNA-binding domain"/>
    <property type="match status" value="1"/>
</dbReference>
<protein>
    <submittedName>
        <fullName evidence="7">HTH-type transcriptional regulator YofA</fullName>
    </submittedName>
</protein>
<dbReference type="Pfam" id="PF03466">
    <property type="entry name" value="LysR_substrate"/>
    <property type="match status" value="1"/>
</dbReference>
<evidence type="ECO:0000256" key="2">
    <source>
        <dbReference type="ARBA" id="ARBA00009437"/>
    </source>
</evidence>
<dbReference type="Proteomes" id="UP000236884">
    <property type="component" value="Chromosome"/>
</dbReference>
<keyword evidence="5" id="KW-0804">Transcription</keyword>
<dbReference type="PROSITE" id="PS50931">
    <property type="entry name" value="HTH_LYSR"/>
    <property type="match status" value="1"/>
</dbReference>
<keyword evidence="4" id="KW-0238">DNA-binding</keyword>
<dbReference type="PANTHER" id="PTHR30126:SF77">
    <property type="entry name" value="TRANSCRIPTIONAL REGULATORY PROTEIN"/>
    <property type="match status" value="1"/>
</dbReference>
<evidence type="ECO:0000256" key="3">
    <source>
        <dbReference type="ARBA" id="ARBA00023015"/>
    </source>
</evidence>
<evidence type="ECO:0000256" key="4">
    <source>
        <dbReference type="ARBA" id="ARBA00023125"/>
    </source>
</evidence>
<comment type="function">
    <text evidence="1">NodD regulates the expression of the nodABCFE genes which encode other nodulation proteins. NodD is also a negative regulator of its own expression. Binds flavonoids as inducers.</text>
</comment>
<comment type="similarity">
    <text evidence="2">Belongs to the LysR transcriptional regulatory family.</text>
</comment>
<sequence>MPQLRSLEIFYWVARLGSFRGASERLHTTQPAVSQRVASLEAELGVQLFDREARAVTLTAKGRELFDYAERMLNLRGDMLRAIAAPSAMSGVLRLGVSETIVHTWLSAFIERAHAAHPAITIDIEVDVSPSLRSRLIDHEIDLAFMLGPVSDPRMNNYDLCRYPLAFIASPKLDLPDGPISLSALLRFPLITYPKTARPYIMLREMLRAPDHPTPRIFGNASLSSIVRMTLDRIGISVIPPLVVRRELEEGTLRVINTEVEMPDLTFMAVLPVSPEGSLAQPLAQLACEVAREAENVGN</sequence>
<dbReference type="InterPro" id="IPR000847">
    <property type="entry name" value="LysR_HTH_N"/>
</dbReference>
<dbReference type="FunFam" id="1.10.10.10:FF:000001">
    <property type="entry name" value="LysR family transcriptional regulator"/>
    <property type="match status" value="1"/>
</dbReference>
<reference evidence="7 8" key="1">
    <citation type="submission" date="2015-08" db="EMBL/GenBank/DDBJ databases">
        <title>Investigation of the bacterial diversity of lava forest soil.</title>
        <authorList>
            <person name="Lee J.S."/>
        </authorList>
    </citation>
    <scope>NUCLEOTIDE SEQUENCE [LARGE SCALE GENOMIC DNA]</scope>
    <source>
        <strain evidence="7 8">GJW-30</strain>
    </source>
</reference>
<dbReference type="InterPro" id="IPR036388">
    <property type="entry name" value="WH-like_DNA-bd_sf"/>
</dbReference>
<proteinExistence type="inferred from homology"/>
<dbReference type="GO" id="GO:0003700">
    <property type="term" value="F:DNA-binding transcription factor activity"/>
    <property type="evidence" value="ECO:0007669"/>
    <property type="project" value="InterPro"/>
</dbReference>
<dbReference type="RefSeq" id="WP_096355698.1">
    <property type="nucleotide sequence ID" value="NZ_AP014946.1"/>
</dbReference>
<dbReference type="OrthoDB" id="9791253at2"/>
<dbReference type="Gene3D" id="1.10.10.10">
    <property type="entry name" value="Winged helix-like DNA-binding domain superfamily/Winged helix DNA-binding domain"/>
    <property type="match status" value="1"/>
</dbReference>
<evidence type="ECO:0000259" key="6">
    <source>
        <dbReference type="PROSITE" id="PS50931"/>
    </source>
</evidence>
<dbReference type="Pfam" id="PF00126">
    <property type="entry name" value="HTH_1"/>
    <property type="match status" value="1"/>
</dbReference>
<evidence type="ECO:0000313" key="7">
    <source>
        <dbReference type="EMBL" id="BAT59918.1"/>
    </source>
</evidence>
<feature type="domain" description="HTH lysR-type" evidence="6">
    <location>
        <begin position="2"/>
        <end position="59"/>
    </location>
</feature>
<keyword evidence="3" id="KW-0805">Transcription regulation</keyword>
<dbReference type="PANTHER" id="PTHR30126">
    <property type="entry name" value="HTH-TYPE TRANSCRIPTIONAL REGULATOR"/>
    <property type="match status" value="1"/>
</dbReference>
<dbReference type="GO" id="GO:0000976">
    <property type="term" value="F:transcription cis-regulatory region binding"/>
    <property type="evidence" value="ECO:0007669"/>
    <property type="project" value="TreeGrafter"/>
</dbReference>
<dbReference type="Gene3D" id="3.40.190.290">
    <property type="match status" value="1"/>
</dbReference>